<accession>A0AAV2G7L3</accession>
<feature type="compositionally biased region" description="Polar residues" evidence="1">
    <location>
        <begin position="1"/>
        <end position="10"/>
    </location>
</feature>
<sequence length="231" mass="25297">MGCVMSSSTSSEKKKNRGGSGRRRQRGNRPRWCYGGRDGRRSSAPSMKEHEEFHDRCHTIIVPQLVGRGGPGGYYNDRTTSYYEDSDDSSSVVAFAPWKGHRFVGQHRHQPNSPAMVSDSWSFAVGSPAMSLGSPVMFSEVWSKQGKRPTGGGGGGGGDYNNRHHQPAVIDEEATEIELELESEGEVSPFVGDFSSSPEREGKGNEVGVFARRRKNGSLSDPTFMEAFLFA</sequence>
<reference evidence="2 3" key="1">
    <citation type="submission" date="2024-04" db="EMBL/GenBank/DDBJ databases">
        <authorList>
            <person name="Fracassetti M."/>
        </authorList>
    </citation>
    <scope>NUCLEOTIDE SEQUENCE [LARGE SCALE GENOMIC DNA]</scope>
</reference>
<dbReference type="AlphaFoldDB" id="A0AAV2G7L3"/>
<proteinExistence type="predicted"/>
<keyword evidence="3" id="KW-1185">Reference proteome</keyword>
<feature type="compositionally biased region" description="Basic and acidic residues" evidence="1">
    <location>
        <begin position="37"/>
        <end position="51"/>
    </location>
</feature>
<evidence type="ECO:0000313" key="2">
    <source>
        <dbReference type="EMBL" id="CAL1406649.1"/>
    </source>
</evidence>
<gene>
    <name evidence="2" type="ORF">LTRI10_LOCUS46361</name>
</gene>
<dbReference type="EMBL" id="OZ034821">
    <property type="protein sequence ID" value="CAL1406649.1"/>
    <property type="molecule type" value="Genomic_DNA"/>
</dbReference>
<feature type="region of interest" description="Disordered" evidence="1">
    <location>
        <begin position="1"/>
        <end position="51"/>
    </location>
</feature>
<evidence type="ECO:0000256" key="1">
    <source>
        <dbReference type="SAM" id="MobiDB-lite"/>
    </source>
</evidence>
<feature type="region of interest" description="Disordered" evidence="1">
    <location>
        <begin position="182"/>
        <end position="207"/>
    </location>
</feature>
<organism evidence="2 3">
    <name type="scientific">Linum trigynum</name>
    <dbReference type="NCBI Taxonomy" id="586398"/>
    <lineage>
        <taxon>Eukaryota</taxon>
        <taxon>Viridiplantae</taxon>
        <taxon>Streptophyta</taxon>
        <taxon>Embryophyta</taxon>
        <taxon>Tracheophyta</taxon>
        <taxon>Spermatophyta</taxon>
        <taxon>Magnoliopsida</taxon>
        <taxon>eudicotyledons</taxon>
        <taxon>Gunneridae</taxon>
        <taxon>Pentapetalae</taxon>
        <taxon>rosids</taxon>
        <taxon>fabids</taxon>
        <taxon>Malpighiales</taxon>
        <taxon>Linaceae</taxon>
        <taxon>Linum</taxon>
    </lineage>
</organism>
<evidence type="ECO:0000313" key="3">
    <source>
        <dbReference type="Proteomes" id="UP001497516"/>
    </source>
</evidence>
<feature type="compositionally biased region" description="Gly residues" evidence="1">
    <location>
        <begin position="149"/>
        <end position="159"/>
    </location>
</feature>
<dbReference type="Proteomes" id="UP001497516">
    <property type="component" value="Chromosome 8"/>
</dbReference>
<protein>
    <submittedName>
        <fullName evidence="2">Uncharacterized protein</fullName>
    </submittedName>
</protein>
<feature type="region of interest" description="Disordered" evidence="1">
    <location>
        <begin position="144"/>
        <end position="164"/>
    </location>
</feature>
<feature type="compositionally biased region" description="Basic residues" evidence="1">
    <location>
        <begin position="14"/>
        <end position="29"/>
    </location>
</feature>
<name>A0AAV2G7L3_9ROSI</name>